<dbReference type="InterPro" id="IPR027417">
    <property type="entry name" value="P-loop_NTPase"/>
</dbReference>
<dbReference type="PANTHER" id="PTHR42794:SF1">
    <property type="entry name" value="HEMIN IMPORT ATP-BINDING PROTEIN HMUV"/>
    <property type="match status" value="1"/>
</dbReference>
<dbReference type="InterPro" id="IPR003439">
    <property type="entry name" value="ABC_transporter-like_ATP-bd"/>
</dbReference>
<proteinExistence type="predicted"/>
<evidence type="ECO:0000313" key="7">
    <source>
        <dbReference type="Proteomes" id="UP001172687"/>
    </source>
</evidence>
<dbReference type="PROSITE" id="PS00211">
    <property type="entry name" value="ABC_TRANSPORTER_1"/>
    <property type="match status" value="1"/>
</dbReference>
<keyword evidence="1" id="KW-0813">Transport</keyword>
<feature type="domain" description="ABC transporter" evidence="5">
    <location>
        <begin position="3"/>
        <end position="235"/>
    </location>
</feature>
<dbReference type="Pfam" id="PF00005">
    <property type="entry name" value="ABC_tran"/>
    <property type="match status" value="1"/>
</dbReference>
<comment type="caution">
    <text evidence="6">The sequence shown here is derived from an EMBL/GenBank/DDBJ whole genome shotgun (WGS) entry which is preliminary data.</text>
</comment>
<keyword evidence="2" id="KW-0547">Nucleotide-binding</keyword>
<dbReference type="PROSITE" id="PS50893">
    <property type="entry name" value="ABC_TRANSPORTER_2"/>
    <property type="match status" value="1"/>
</dbReference>
<keyword evidence="4" id="KW-1278">Translocase</keyword>
<dbReference type="CDD" id="cd03214">
    <property type="entry name" value="ABC_Iron-Siderophores_B12_Hemin"/>
    <property type="match status" value="1"/>
</dbReference>
<name>A0ABT8H8N8_MYCAO</name>
<dbReference type="GO" id="GO:0005524">
    <property type="term" value="F:ATP binding"/>
    <property type="evidence" value="ECO:0007669"/>
    <property type="project" value="UniProtKB-KW"/>
</dbReference>
<reference evidence="6" key="1">
    <citation type="submission" date="2023-07" db="EMBL/GenBank/DDBJ databases">
        <title>Degradation of tert-butanol by M. austroafricanum TBA100.</title>
        <authorList>
            <person name="Helbich S."/>
            <person name="Vainshtein Y."/>
        </authorList>
    </citation>
    <scope>NUCLEOTIDE SEQUENCE</scope>
    <source>
        <strain evidence="6">TBA100</strain>
    </source>
</reference>
<evidence type="ECO:0000259" key="5">
    <source>
        <dbReference type="PROSITE" id="PS50893"/>
    </source>
</evidence>
<dbReference type="InterPro" id="IPR017871">
    <property type="entry name" value="ABC_transporter-like_CS"/>
</dbReference>
<dbReference type="Proteomes" id="UP001172687">
    <property type="component" value="Unassembled WGS sequence"/>
</dbReference>
<dbReference type="EMBL" id="JAUHTC010000021">
    <property type="protein sequence ID" value="MDN4517126.1"/>
    <property type="molecule type" value="Genomic_DNA"/>
</dbReference>
<dbReference type="RefSeq" id="WP_301161261.1">
    <property type="nucleotide sequence ID" value="NZ_JAUHTC010000021.1"/>
</dbReference>
<dbReference type="PANTHER" id="PTHR42794">
    <property type="entry name" value="HEMIN IMPORT ATP-BINDING PROTEIN HMUV"/>
    <property type="match status" value="1"/>
</dbReference>
<sequence length="264" mass="29092">MSLAAERISWRVRDKLIVDGVNITAATGTTVGLLGPNGSGKSSLLRLLAGLRPTSSGVVRWDDMDVSTMSRRRLARRLAVVDQESTTDQEPTVREIVELGRLPHRQSWSPMSARDRQVVESAAESTGVIHLLDRRYSTLSGGERQRVQIARALAQEPTELLLDEPTNHLDIRHQLELLELVATTDTTTVMALHDLNLAATYCQELVLLHRGRVHVAGPPAAVLTRDVIAEVYQVEATVDVIDGRPRVLFTRLLADRGLGTPLPR</sequence>
<dbReference type="Gene3D" id="3.40.50.300">
    <property type="entry name" value="P-loop containing nucleotide triphosphate hydrolases"/>
    <property type="match status" value="1"/>
</dbReference>
<dbReference type="InterPro" id="IPR003593">
    <property type="entry name" value="AAA+_ATPase"/>
</dbReference>
<evidence type="ECO:0000256" key="3">
    <source>
        <dbReference type="ARBA" id="ARBA00022840"/>
    </source>
</evidence>
<protein>
    <submittedName>
        <fullName evidence="6">ABC transporter ATP-binding protein</fullName>
    </submittedName>
</protein>
<accession>A0ABT8H8N8</accession>
<dbReference type="SMART" id="SM00382">
    <property type="entry name" value="AAA"/>
    <property type="match status" value="1"/>
</dbReference>
<evidence type="ECO:0000256" key="2">
    <source>
        <dbReference type="ARBA" id="ARBA00022741"/>
    </source>
</evidence>
<dbReference type="SUPFAM" id="SSF52540">
    <property type="entry name" value="P-loop containing nucleoside triphosphate hydrolases"/>
    <property type="match status" value="1"/>
</dbReference>
<evidence type="ECO:0000256" key="1">
    <source>
        <dbReference type="ARBA" id="ARBA00022448"/>
    </source>
</evidence>
<evidence type="ECO:0000313" key="6">
    <source>
        <dbReference type="EMBL" id="MDN4517126.1"/>
    </source>
</evidence>
<evidence type="ECO:0000256" key="4">
    <source>
        <dbReference type="ARBA" id="ARBA00022967"/>
    </source>
</evidence>
<gene>
    <name evidence="6" type="ORF">QYF68_04715</name>
</gene>
<organism evidence="6 7">
    <name type="scientific">Mycolicibacterium austroafricanum</name>
    <name type="common">Mycobacterium austroafricanum</name>
    <dbReference type="NCBI Taxonomy" id="39687"/>
    <lineage>
        <taxon>Bacteria</taxon>
        <taxon>Bacillati</taxon>
        <taxon>Actinomycetota</taxon>
        <taxon>Actinomycetes</taxon>
        <taxon>Mycobacteriales</taxon>
        <taxon>Mycobacteriaceae</taxon>
        <taxon>Mycolicibacterium</taxon>
    </lineage>
</organism>
<keyword evidence="3 6" id="KW-0067">ATP-binding</keyword>
<keyword evidence="7" id="KW-1185">Reference proteome</keyword>